<keyword evidence="3 5" id="KW-0378">Hydrolase</keyword>
<dbReference type="InterPro" id="IPR008181">
    <property type="entry name" value="dUTPase"/>
</dbReference>
<keyword evidence="5" id="KW-0479">Metal-binding</keyword>
<evidence type="ECO:0000313" key="9">
    <source>
        <dbReference type="Proteomes" id="UP000318571"/>
    </source>
</evidence>
<name>A0A553PRR8_TIGCA</name>
<comment type="similarity">
    <text evidence="2 5">Belongs to the dUTPase family.</text>
</comment>
<feature type="compositionally biased region" description="Polar residues" evidence="6">
    <location>
        <begin position="17"/>
        <end position="27"/>
    </location>
</feature>
<dbReference type="EC" id="3.6.1.23" evidence="5"/>
<comment type="function">
    <text evidence="5">Involved in nucleotide metabolism via production of dUMP, the immediate precursor of thymidine nucleotides, and decreases the intracellular concentration of dUTP so that uracil cannot be incorporated into DNA.</text>
</comment>
<dbReference type="InterPro" id="IPR033704">
    <property type="entry name" value="dUTPase_trimeric"/>
</dbReference>
<evidence type="ECO:0000259" key="7">
    <source>
        <dbReference type="Pfam" id="PF00692"/>
    </source>
</evidence>
<evidence type="ECO:0000256" key="3">
    <source>
        <dbReference type="ARBA" id="ARBA00022801"/>
    </source>
</evidence>
<comment type="catalytic activity">
    <reaction evidence="5">
        <text>dUTP + H2O = dUMP + diphosphate + H(+)</text>
        <dbReference type="Rhea" id="RHEA:10248"/>
        <dbReference type="ChEBI" id="CHEBI:15377"/>
        <dbReference type="ChEBI" id="CHEBI:15378"/>
        <dbReference type="ChEBI" id="CHEBI:33019"/>
        <dbReference type="ChEBI" id="CHEBI:61555"/>
        <dbReference type="ChEBI" id="CHEBI:246422"/>
        <dbReference type="EC" id="3.6.1.23"/>
    </reaction>
</comment>
<feature type="domain" description="dUTPase-like" evidence="7">
    <location>
        <begin position="92"/>
        <end position="179"/>
    </location>
</feature>
<keyword evidence="4 5" id="KW-0546">Nucleotide metabolism</keyword>
<evidence type="ECO:0000256" key="2">
    <source>
        <dbReference type="ARBA" id="ARBA00006581"/>
    </source>
</evidence>
<dbReference type="AlphaFoldDB" id="A0A553PRR8"/>
<dbReference type="InterPro" id="IPR029054">
    <property type="entry name" value="dUTPase-like"/>
</dbReference>
<proteinExistence type="inferred from homology"/>
<comment type="pathway">
    <text evidence="1 5">Pyrimidine metabolism; dUMP biosynthesis; dUMP from dCTP (dUTP route): step 2/2.</text>
</comment>
<sequence>MSRTTPCPLRSEDAKKMSQQVPNTPQREPSKHDSLVQTPGHVTVKFAGRFGDNACPKSVIPAQDLATWSNDELAISQTKVRPVLLVQRVHHQAKLPRYSTEEVAGLDLFATAHLDLPPQKWSKMGTGIRIVCPPGTYGRVAPRSSLAFENGISMLMGIIDNNYRNEINVPIYNPGTMNICI</sequence>
<dbReference type="GO" id="GO:0006226">
    <property type="term" value="P:dUMP biosynthetic process"/>
    <property type="evidence" value="ECO:0007669"/>
    <property type="project" value="UniProtKB-UniRule"/>
</dbReference>
<dbReference type="PANTHER" id="PTHR11241">
    <property type="entry name" value="DEOXYURIDINE 5'-TRIPHOSPHATE NUCLEOTIDOHYDROLASE"/>
    <property type="match status" value="1"/>
</dbReference>
<evidence type="ECO:0000256" key="1">
    <source>
        <dbReference type="ARBA" id="ARBA00005142"/>
    </source>
</evidence>
<accession>A0A553PRR8</accession>
<dbReference type="Pfam" id="PF00692">
    <property type="entry name" value="dUTPase"/>
    <property type="match status" value="1"/>
</dbReference>
<dbReference type="GO" id="GO:0000287">
    <property type="term" value="F:magnesium ion binding"/>
    <property type="evidence" value="ECO:0007669"/>
    <property type="project" value="UniProtKB-UniRule"/>
</dbReference>
<dbReference type="PANTHER" id="PTHR11241:SF0">
    <property type="entry name" value="DEOXYURIDINE 5'-TRIPHOSPHATE NUCLEOTIDOHYDROLASE"/>
    <property type="match status" value="1"/>
</dbReference>
<dbReference type="EMBL" id="VCGU01000001">
    <property type="protein sequence ID" value="TRY80365.1"/>
    <property type="molecule type" value="Genomic_DNA"/>
</dbReference>
<dbReference type="Gene3D" id="2.70.40.10">
    <property type="match status" value="1"/>
</dbReference>
<protein>
    <recommendedName>
        <fullName evidence="5">Deoxyuridine 5'-triphosphate nucleotidohydrolase</fullName>
        <shortName evidence="5">dUTPase</shortName>
        <ecNumber evidence="5">3.6.1.23</ecNumber>
    </recommendedName>
    <alternativeName>
        <fullName evidence="5">dUTP pyrophosphatase</fullName>
    </alternativeName>
</protein>
<dbReference type="GO" id="GO:0004170">
    <property type="term" value="F:dUTP diphosphatase activity"/>
    <property type="evidence" value="ECO:0007669"/>
    <property type="project" value="UniProtKB-UniRule"/>
</dbReference>
<reference evidence="8 9" key="1">
    <citation type="journal article" date="2018" name="Nat. Ecol. Evol.">
        <title>Genomic signatures of mitonuclear coevolution across populations of Tigriopus californicus.</title>
        <authorList>
            <person name="Barreto F.S."/>
            <person name="Watson E.T."/>
            <person name="Lima T.G."/>
            <person name="Willett C.S."/>
            <person name="Edmands S."/>
            <person name="Li W."/>
            <person name="Burton R.S."/>
        </authorList>
    </citation>
    <scope>NUCLEOTIDE SEQUENCE [LARGE SCALE GENOMIC DNA]</scope>
    <source>
        <strain evidence="8 9">San Diego</strain>
    </source>
</reference>
<dbReference type="Proteomes" id="UP000318571">
    <property type="component" value="Chromosome 12"/>
</dbReference>
<dbReference type="InterPro" id="IPR036157">
    <property type="entry name" value="dUTPase-like_sf"/>
</dbReference>
<keyword evidence="9" id="KW-1185">Reference proteome</keyword>
<organism evidence="8 9">
    <name type="scientific">Tigriopus californicus</name>
    <name type="common">Marine copepod</name>
    <dbReference type="NCBI Taxonomy" id="6832"/>
    <lineage>
        <taxon>Eukaryota</taxon>
        <taxon>Metazoa</taxon>
        <taxon>Ecdysozoa</taxon>
        <taxon>Arthropoda</taxon>
        <taxon>Crustacea</taxon>
        <taxon>Multicrustacea</taxon>
        <taxon>Hexanauplia</taxon>
        <taxon>Copepoda</taxon>
        <taxon>Harpacticoida</taxon>
        <taxon>Harpacticidae</taxon>
        <taxon>Tigriopus</taxon>
    </lineage>
</organism>
<evidence type="ECO:0000313" key="8">
    <source>
        <dbReference type="EMBL" id="TRY80365.1"/>
    </source>
</evidence>
<dbReference type="STRING" id="6832.A0A553PRR8"/>
<evidence type="ECO:0000256" key="6">
    <source>
        <dbReference type="SAM" id="MobiDB-lite"/>
    </source>
</evidence>
<dbReference type="SUPFAM" id="SSF51283">
    <property type="entry name" value="dUTPase-like"/>
    <property type="match status" value="1"/>
</dbReference>
<comment type="caution">
    <text evidence="8">The sequence shown here is derived from an EMBL/GenBank/DDBJ whole genome shotgun (WGS) entry which is preliminary data.</text>
</comment>
<evidence type="ECO:0000256" key="4">
    <source>
        <dbReference type="ARBA" id="ARBA00023080"/>
    </source>
</evidence>
<dbReference type="UniPathway" id="UPA00610">
    <property type="reaction ID" value="UER00666"/>
</dbReference>
<keyword evidence="5" id="KW-0460">Magnesium</keyword>
<feature type="region of interest" description="Disordered" evidence="6">
    <location>
        <begin position="1"/>
        <end position="37"/>
    </location>
</feature>
<dbReference type="GO" id="GO:0046081">
    <property type="term" value="P:dUTP catabolic process"/>
    <property type="evidence" value="ECO:0007669"/>
    <property type="project" value="UniProtKB-UniRule"/>
</dbReference>
<gene>
    <name evidence="8" type="ORF">TCAL_13889</name>
</gene>
<dbReference type="CDD" id="cd07557">
    <property type="entry name" value="trimeric_dUTPase"/>
    <property type="match status" value="1"/>
</dbReference>
<evidence type="ECO:0000256" key="5">
    <source>
        <dbReference type="RuleBase" id="RU367024"/>
    </source>
</evidence>
<comment type="cofactor">
    <cofactor evidence="5">
        <name>Mg(2+)</name>
        <dbReference type="ChEBI" id="CHEBI:18420"/>
    </cofactor>
</comment>